<dbReference type="InterPro" id="IPR036388">
    <property type="entry name" value="WH-like_DNA-bd_sf"/>
</dbReference>
<accession>A0A2U3D946</accession>
<keyword evidence="4" id="KW-1185">Reference proteome</keyword>
<dbReference type="InterPro" id="IPR011991">
    <property type="entry name" value="ArsR-like_HTH"/>
</dbReference>
<dbReference type="Proteomes" id="UP000245380">
    <property type="component" value="Unassembled WGS sequence"/>
</dbReference>
<dbReference type="SMART" id="SM00347">
    <property type="entry name" value="HTH_MARR"/>
    <property type="match status" value="1"/>
</dbReference>
<evidence type="ECO:0000313" key="4">
    <source>
        <dbReference type="Proteomes" id="UP000245380"/>
    </source>
</evidence>
<gene>
    <name evidence="3" type="ORF">BM613_06270</name>
</gene>
<dbReference type="InterPro" id="IPR000835">
    <property type="entry name" value="HTH_MarR-typ"/>
</dbReference>
<feature type="domain" description="HTH marR-type" evidence="2">
    <location>
        <begin position="1"/>
        <end position="129"/>
    </location>
</feature>
<protein>
    <recommendedName>
        <fullName evidence="2">HTH marR-type domain-containing protein</fullName>
    </recommendedName>
</protein>
<dbReference type="GO" id="GO:0006950">
    <property type="term" value="P:response to stress"/>
    <property type="evidence" value="ECO:0007669"/>
    <property type="project" value="TreeGrafter"/>
</dbReference>
<dbReference type="PRINTS" id="PR00598">
    <property type="entry name" value="HTHMARR"/>
</dbReference>
<dbReference type="OrthoDB" id="2389730at2"/>
<dbReference type="AlphaFoldDB" id="A0A2U3D946"/>
<dbReference type="PANTHER" id="PTHR33164:SF43">
    <property type="entry name" value="HTH-TYPE TRANSCRIPTIONAL REPRESSOR YETL"/>
    <property type="match status" value="1"/>
</dbReference>
<dbReference type="InterPro" id="IPR036390">
    <property type="entry name" value="WH_DNA-bd_sf"/>
</dbReference>
<proteinExistence type="predicted"/>
<dbReference type="InterPro" id="IPR039422">
    <property type="entry name" value="MarR/SlyA-like"/>
</dbReference>
<evidence type="ECO:0000259" key="2">
    <source>
        <dbReference type="PROSITE" id="PS50995"/>
    </source>
</evidence>
<organism evidence="3 4">
    <name type="scientific">Sulfoacidibacillus thermotolerans</name>
    <name type="common">Acidibacillus sulfuroxidans</name>
    <dbReference type="NCBI Taxonomy" id="1765684"/>
    <lineage>
        <taxon>Bacteria</taxon>
        <taxon>Bacillati</taxon>
        <taxon>Bacillota</taxon>
        <taxon>Bacilli</taxon>
        <taxon>Bacillales</taxon>
        <taxon>Alicyclobacillaceae</taxon>
        <taxon>Sulfoacidibacillus</taxon>
    </lineage>
</organism>
<comment type="caution">
    <text evidence="3">The sequence shown here is derived from an EMBL/GenBank/DDBJ whole genome shotgun (WGS) entry which is preliminary data.</text>
</comment>
<dbReference type="EMBL" id="MPDK01000008">
    <property type="protein sequence ID" value="PWI57796.1"/>
    <property type="molecule type" value="Genomic_DNA"/>
</dbReference>
<dbReference type="GO" id="GO:0003677">
    <property type="term" value="F:DNA binding"/>
    <property type="evidence" value="ECO:0007669"/>
    <property type="project" value="UniProtKB-KW"/>
</dbReference>
<sequence>MDSVHAIARALFIIHHRLAGRYGPLTRPQLRILSLLAQSSKTVSELADQLQISSPGVTQALDKLQLQNYIRREPVLEDQRAVRIFCTPAGAEALHEALRHYEQRVATLLTNLSNTHLETLSGILQLVVSDDNDTLERYETKEREQ</sequence>
<dbReference type="CDD" id="cd00090">
    <property type="entry name" value="HTH_ARSR"/>
    <property type="match status" value="1"/>
</dbReference>
<evidence type="ECO:0000313" key="3">
    <source>
        <dbReference type="EMBL" id="PWI57796.1"/>
    </source>
</evidence>
<dbReference type="Pfam" id="PF12802">
    <property type="entry name" value="MarR_2"/>
    <property type="match status" value="1"/>
</dbReference>
<dbReference type="GO" id="GO:0003700">
    <property type="term" value="F:DNA-binding transcription factor activity"/>
    <property type="evidence" value="ECO:0007669"/>
    <property type="project" value="InterPro"/>
</dbReference>
<dbReference type="Gene3D" id="1.10.10.10">
    <property type="entry name" value="Winged helix-like DNA-binding domain superfamily/Winged helix DNA-binding domain"/>
    <property type="match status" value="1"/>
</dbReference>
<dbReference type="PANTHER" id="PTHR33164">
    <property type="entry name" value="TRANSCRIPTIONAL REGULATOR, MARR FAMILY"/>
    <property type="match status" value="1"/>
</dbReference>
<keyword evidence="1" id="KW-0238">DNA-binding</keyword>
<dbReference type="PROSITE" id="PS50995">
    <property type="entry name" value="HTH_MARR_2"/>
    <property type="match status" value="1"/>
</dbReference>
<name>A0A2U3D946_SULT2</name>
<dbReference type="SUPFAM" id="SSF46785">
    <property type="entry name" value="Winged helix' DNA-binding domain"/>
    <property type="match status" value="1"/>
</dbReference>
<dbReference type="RefSeq" id="WP_109430329.1">
    <property type="nucleotide sequence ID" value="NZ_MPDK01000008.1"/>
</dbReference>
<evidence type="ECO:0000256" key="1">
    <source>
        <dbReference type="ARBA" id="ARBA00023125"/>
    </source>
</evidence>
<reference evidence="3 4" key="1">
    <citation type="submission" date="2016-11" db="EMBL/GenBank/DDBJ databases">
        <title>Comparative genomics of Acidibacillus ferroxidans species.</title>
        <authorList>
            <person name="Oliveira G."/>
            <person name="Nunes G."/>
            <person name="Oliveira R."/>
            <person name="Araujo F."/>
            <person name="Salim A."/>
            <person name="Scholte L."/>
            <person name="Morais D."/>
            <person name="Nancucheo I."/>
            <person name="Johnson D.B."/>
            <person name="Grail B."/>
            <person name="Bittencourt J."/>
            <person name="Valadares R."/>
        </authorList>
    </citation>
    <scope>NUCLEOTIDE SEQUENCE [LARGE SCALE GENOMIC DNA]</scope>
    <source>
        <strain evidence="3 4">Y002</strain>
    </source>
</reference>